<dbReference type="SUPFAM" id="SSF117143">
    <property type="entry name" value="Flagellar hook protein flgE"/>
    <property type="match status" value="1"/>
</dbReference>
<dbReference type="AlphaFoldDB" id="A0A510Y7F7"/>
<comment type="caution">
    <text evidence="6">The sequence shown here is derived from an EMBL/GenBank/DDBJ whole genome shotgun (WGS) entry which is preliminary data.</text>
</comment>
<keyword evidence="7" id="KW-1185">Reference proteome</keyword>
<evidence type="ECO:0000256" key="1">
    <source>
        <dbReference type="ARBA" id="ARBA00009677"/>
    </source>
</evidence>
<evidence type="ECO:0000259" key="5">
    <source>
        <dbReference type="Pfam" id="PF22692"/>
    </source>
</evidence>
<dbReference type="PANTHER" id="PTHR30435">
    <property type="entry name" value="FLAGELLAR PROTEIN"/>
    <property type="match status" value="1"/>
</dbReference>
<comment type="subcellular location">
    <subcellularLocation>
        <location evidence="2">Bacterial flagellum basal body</location>
    </subcellularLocation>
</comment>
<dbReference type="InterPro" id="IPR020013">
    <property type="entry name" value="Flagellar_FlgE/F/G"/>
</dbReference>
<dbReference type="InterPro" id="IPR037925">
    <property type="entry name" value="FlgE/F/G-like"/>
</dbReference>
<feature type="domain" description="Flagellar basal body rod protein N-terminal" evidence="3">
    <location>
        <begin position="5"/>
        <end position="35"/>
    </location>
</feature>
<gene>
    <name evidence="6" type="primary">flhO</name>
    <name evidence="6" type="ORF">MHA01_22050</name>
</gene>
<dbReference type="Proteomes" id="UP000321051">
    <property type="component" value="Unassembled WGS sequence"/>
</dbReference>
<name>A0A510Y7F7_MARHA</name>
<proteinExistence type="inferred from homology"/>
<evidence type="ECO:0000313" key="7">
    <source>
        <dbReference type="Proteomes" id="UP000321051"/>
    </source>
</evidence>
<dbReference type="RefSeq" id="WP_094907691.1">
    <property type="nucleotide sequence ID" value="NZ_BJUN01000012.1"/>
</dbReference>
<feature type="domain" description="Flagellar basal-body/hook protein C-terminal" evidence="4">
    <location>
        <begin position="212"/>
        <end position="256"/>
    </location>
</feature>
<dbReference type="GO" id="GO:0071978">
    <property type="term" value="P:bacterial-type flagellum-dependent swarming motility"/>
    <property type="evidence" value="ECO:0007669"/>
    <property type="project" value="TreeGrafter"/>
</dbReference>
<dbReference type="NCBIfam" id="TIGR03506">
    <property type="entry name" value="FlgEFG_subfam"/>
    <property type="match status" value="1"/>
</dbReference>
<dbReference type="PANTHER" id="PTHR30435:SF19">
    <property type="entry name" value="FLAGELLAR BASAL-BODY ROD PROTEIN FLGG"/>
    <property type="match status" value="1"/>
</dbReference>
<feature type="domain" description="Flagellar hook protein FlgE/F/G-like D1" evidence="5">
    <location>
        <begin position="103"/>
        <end position="162"/>
    </location>
</feature>
<dbReference type="Pfam" id="PF00460">
    <property type="entry name" value="Flg_bb_rod"/>
    <property type="match status" value="1"/>
</dbReference>
<dbReference type="EMBL" id="BJUN01000012">
    <property type="protein sequence ID" value="GEK59300.1"/>
    <property type="molecule type" value="Genomic_DNA"/>
</dbReference>
<organism evidence="6 7">
    <name type="scientific">Marinococcus halophilus</name>
    <dbReference type="NCBI Taxonomy" id="1371"/>
    <lineage>
        <taxon>Bacteria</taxon>
        <taxon>Bacillati</taxon>
        <taxon>Bacillota</taxon>
        <taxon>Bacilli</taxon>
        <taxon>Bacillales</taxon>
        <taxon>Bacillaceae</taxon>
        <taxon>Marinococcus</taxon>
    </lineage>
</organism>
<reference evidence="6 7" key="1">
    <citation type="submission" date="2019-07" db="EMBL/GenBank/DDBJ databases">
        <title>Whole genome shotgun sequence of Marinococcus halophilus NBRC 102359.</title>
        <authorList>
            <person name="Hosoyama A."/>
            <person name="Uohara A."/>
            <person name="Ohji S."/>
            <person name="Ichikawa N."/>
        </authorList>
    </citation>
    <scope>NUCLEOTIDE SEQUENCE [LARGE SCALE GENOMIC DNA]</scope>
    <source>
        <strain evidence="6 7">NBRC 102359</strain>
    </source>
</reference>
<dbReference type="GO" id="GO:0009425">
    <property type="term" value="C:bacterial-type flagellum basal body"/>
    <property type="evidence" value="ECO:0007669"/>
    <property type="project" value="UniProtKB-SubCell"/>
</dbReference>
<dbReference type="InterPro" id="IPR010930">
    <property type="entry name" value="Flg_bb/hook_C_dom"/>
</dbReference>
<dbReference type="OrthoDB" id="9800375at2"/>
<dbReference type="InterPro" id="IPR001444">
    <property type="entry name" value="Flag_bb_rod_N"/>
</dbReference>
<comment type="similarity">
    <text evidence="1 2">Belongs to the flagella basal body rod proteins family.</text>
</comment>
<evidence type="ECO:0000259" key="4">
    <source>
        <dbReference type="Pfam" id="PF06429"/>
    </source>
</evidence>
<protein>
    <submittedName>
        <fullName evidence="6">Flagellar hook-basal body complex protein FlhO</fullName>
    </submittedName>
</protein>
<keyword evidence="2" id="KW-0975">Bacterial flagellum</keyword>
<dbReference type="STRING" id="1371.GCA_900166605_00362"/>
<keyword evidence="6" id="KW-0969">Cilium</keyword>
<evidence type="ECO:0000313" key="6">
    <source>
        <dbReference type="EMBL" id="GEK59300.1"/>
    </source>
</evidence>
<evidence type="ECO:0000256" key="2">
    <source>
        <dbReference type="RuleBase" id="RU362116"/>
    </source>
</evidence>
<dbReference type="Pfam" id="PF06429">
    <property type="entry name" value="Flg_bbr_C"/>
    <property type="match status" value="1"/>
</dbReference>
<keyword evidence="6" id="KW-0966">Cell projection</keyword>
<dbReference type="Pfam" id="PF22692">
    <property type="entry name" value="LlgE_F_G_D1"/>
    <property type="match status" value="1"/>
</dbReference>
<keyword evidence="6" id="KW-0282">Flagellum</keyword>
<sequence>MLRGFYNAASGMAAQQRKTDMLNNNIANANTPGYKSDQSAIRTFPEQLLHAENAGRGPRTIGALGTGVYMQDQAPSFTPGELQETNAPADAALLQAEVPDENGAVLFMVQGEEGTAYTRNGNWTVDAEGFLTTADGQYILNNEGAPVETGNESFQITGNGTVLLENGGEAGQLGVAYAPDTNDLVKTEAGMFEAEEELGAAADNENIRYQIKQGFLEQSNTDSTQAMTELMEAYRMFESNQKVMQTYDRSMEKAVNEVGRLG</sequence>
<accession>A0A510Y7F7</accession>
<dbReference type="InterPro" id="IPR053967">
    <property type="entry name" value="LlgE_F_G-like_D1"/>
</dbReference>
<evidence type="ECO:0000259" key="3">
    <source>
        <dbReference type="Pfam" id="PF00460"/>
    </source>
</evidence>